<comment type="function">
    <text evidence="10">DNA polymerase III is a complex, multichain enzyme responsible for most of the replicative synthesis in bacteria. The epsilon subunit contain the editing function and is a proofreading 3'-5' exonuclease.</text>
</comment>
<dbReference type="GO" id="GO:0009380">
    <property type="term" value="C:excinuclease repair complex"/>
    <property type="evidence" value="ECO:0007669"/>
    <property type="project" value="TreeGrafter"/>
</dbReference>
<dbReference type="InterPro" id="IPR006054">
    <property type="entry name" value="DnaQ"/>
</dbReference>
<feature type="domain" description="GIY-YIG" evidence="16">
    <location>
        <begin position="213"/>
        <end position="291"/>
    </location>
</feature>
<dbReference type="GO" id="GO:0003677">
    <property type="term" value="F:DNA binding"/>
    <property type="evidence" value="ECO:0007669"/>
    <property type="project" value="InterPro"/>
</dbReference>
<dbReference type="GO" id="GO:0003887">
    <property type="term" value="F:DNA-directed DNA polymerase activity"/>
    <property type="evidence" value="ECO:0007669"/>
    <property type="project" value="UniProtKB-EC"/>
</dbReference>
<dbReference type="InterPro" id="IPR013520">
    <property type="entry name" value="Ribonucl_H"/>
</dbReference>
<comment type="catalytic activity">
    <reaction evidence="15">
        <text>DNA(n) + a 2'-deoxyribonucleoside 5'-triphosphate = DNA(n+1) + diphosphate</text>
        <dbReference type="Rhea" id="RHEA:22508"/>
        <dbReference type="Rhea" id="RHEA-COMP:17339"/>
        <dbReference type="Rhea" id="RHEA-COMP:17340"/>
        <dbReference type="ChEBI" id="CHEBI:33019"/>
        <dbReference type="ChEBI" id="CHEBI:61560"/>
        <dbReference type="ChEBI" id="CHEBI:173112"/>
        <dbReference type="EC" id="2.7.7.7"/>
    </reaction>
</comment>
<dbReference type="Gene3D" id="3.30.420.10">
    <property type="entry name" value="Ribonuclease H-like superfamily/Ribonuclease H"/>
    <property type="match status" value="1"/>
</dbReference>
<reference evidence="17 18" key="1">
    <citation type="submission" date="2020-08" db="EMBL/GenBank/DDBJ databases">
        <title>Oceanospirillum sp. nov. isolated from marine sediment.</title>
        <authorList>
            <person name="Ji X."/>
        </authorList>
    </citation>
    <scope>NUCLEOTIDE SEQUENCE [LARGE SCALE GENOMIC DNA]</scope>
    <source>
        <strain evidence="17 18">D5</strain>
    </source>
</reference>
<evidence type="ECO:0000256" key="9">
    <source>
        <dbReference type="ARBA" id="ARBA00023236"/>
    </source>
</evidence>
<dbReference type="Gene3D" id="3.40.1440.10">
    <property type="entry name" value="GIY-YIG endonuclease"/>
    <property type="match status" value="1"/>
</dbReference>
<evidence type="ECO:0000256" key="7">
    <source>
        <dbReference type="ARBA" id="ARBA00022881"/>
    </source>
</evidence>
<evidence type="ECO:0000256" key="10">
    <source>
        <dbReference type="ARBA" id="ARBA00025483"/>
    </source>
</evidence>
<dbReference type="GO" id="GO:0004527">
    <property type="term" value="F:exonuclease activity"/>
    <property type="evidence" value="ECO:0007669"/>
    <property type="project" value="UniProtKB-KW"/>
</dbReference>
<dbReference type="InterPro" id="IPR012337">
    <property type="entry name" value="RNaseH-like_sf"/>
</dbReference>
<dbReference type="InterPro" id="IPR036397">
    <property type="entry name" value="RNaseH_sf"/>
</dbReference>
<dbReference type="SUPFAM" id="SSF53098">
    <property type="entry name" value="Ribonuclease H-like"/>
    <property type="match status" value="1"/>
</dbReference>
<dbReference type="InterPro" id="IPR047296">
    <property type="entry name" value="GIY-YIG_UvrC_Cho"/>
</dbReference>
<dbReference type="InterPro" id="IPR050066">
    <property type="entry name" value="UvrABC_protein_C"/>
</dbReference>
<dbReference type="CDD" id="cd06127">
    <property type="entry name" value="DEDDh"/>
    <property type="match status" value="1"/>
</dbReference>
<keyword evidence="18" id="KW-1185">Reference proteome</keyword>
<keyword evidence="8" id="KW-0234">DNA repair</keyword>
<sequence>MPDNQQTLRKKTPMHLQSLAFIDLETTGLRTTRDRVTEVAIIRYQNGKELDRWSQLVNPDMAIPDQIQQLTGIHQGMTDPAPRFAELADEIRDRLKGFILVAHNARFDYGFLRNEFNRLQEQLHCQVLCTVKLSRRLFPAQKKHNLDALLIAANIPAENRHRAMSDAQALAQWFQGLPERTGSDALDQAIEQVMRQQALPSHIDPGAIEALPDTPGIYRFYGENELPLYVGKSVTLRSRVRSHFYDDRHSDKEMQMLQQIRRIDFQQTAGELGALLLEAEQVKQLSPVFNRQLRKKQQLMSLQWDGTLKKAPRILDASSLNFHQCDQFYGLFRNKKDADNTLRNLAEEFRLCLKMLGIEKGRGACFGSQIGRCDGVCAGREDRGSYTERQSNALNRLKLDAWPFPGALVIQEDAQTPYTNQKRQSRQSDFLLFDNWRYLGCFDGLQQANERYQDKTAQTRLPAFDRDIYKVLIAQLKKQGKHLILHPLDALSPEYKADGN</sequence>
<evidence type="ECO:0000256" key="15">
    <source>
        <dbReference type="ARBA" id="ARBA00049244"/>
    </source>
</evidence>
<dbReference type="InterPro" id="IPR000305">
    <property type="entry name" value="GIY-YIG_endonuc"/>
</dbReference>
<evidence type="ECO:0000256" key="1">
    <source>
        <dbReference type="ARBA" id="ARBA00012417"/>
    </source>
</evidence>
<keyword evidence="4" id="KW-0228">DNA excision</keyword>
<evidence type="ECO:0000256" key="5">
    <source>
        <dbReference type="ARBA" id="ARBA00022801"/>
    </source>
</evidence>
<dbReference type="NCBIfam" id="TIGR00573">
    <property type="entry name" value="dnaq"/>
    <property type="match status" value="1"/>
</dbReference>
<accession>A0A839IKU9</accession>
<evidence type="ECO:0000256" key="12">
    <source>
        <dbReference type="ARBA" id="ARBA00040756"/>
    </source>
</evidence>
<comment type="caution">
    <text evidence="17">The sequence shown here is derived from an EMBL/GenBank/DDBJ whole genome shotgun (WGS) entry which is preliminary data.</text>
</comment>
<evidence type="ECO:0000256" key="4">
    <source>
        <dbReference type="ARBA" id="ARBA00022769"/>
    </source>
</evidence>
<evidence type="ECO:0000256" key="8">
    <source>
        <dbReference type="ARBA" id="ARBA00023204"/>
    </source>
</evidence>
<protein>
    <recommendedName>
        <fullName evidence="12">Excinuclease cho</fullName>
        <ecNumber evidence="1">2.7.7.7</ecNumber>
    </recommendedName>
    <alternativeName>
        <fullName evidence="14">Endonuclease cho</fullName>
    </alternativeName>
    <alternativeName>
        <fullName evidence="13">UvrC homolog protein</fullName>
    </alternativeName>
</protein>
<keyword evidence="2" id="KW-0540">Nuclease</keyword>
<keyword evidence="3" id="KW-0227">DNA damage</keyword>
<dbReference type="Pfam" id="PF00929">
    <property type="entry name" value="RNase_T"/>
    <property type="match status" value="1"/>
</dbReference>
<proteinExistence type="predicted"/>
<evidence type="ECO:0000256" key="6">
    <source>
        <dbReference type="ARBA" id="ARBA00022839"/>
    </source>
</evidence>
<keyword evidence="7" id="KW-0267">Excision nuclease</keyword>
<evidence type="ECO:0000256" key="13">
    <source>
        <dbReference type="ARBA" id="ARBA00042138"/>
    </source>
</evidence>
<dbReference type="RefSeq" id="WP_182807780.1">
    <property type="nucleotide sequence ID" value="NZ_JACJFM010000004.1"/>
</dbReference>
<dbReference type="SUPFAM" id="SSF82771">
    <property type="entry name" value="GIY-YIG endonuclease"/>
    <property type="match status" value="1"/>
</dbReference>
<dbReference type="SMART" id="SM00465">
    <property type="entry name" value="GIYc"/>
    <property type="match status" value="1"/>
</dbReference>
<evidence type="ECO:0000256" key="11">
    <source>
        <dbReference type="ARBA" id="ARBA00026073"/>
    </source>
</evidence>
<dbReference type="GO" id="GO:0009432">
    <property type="term" value="P:SOS response"/>
    <property type="evidence" value="ECO:0007669"/>
    <property type="project" value="UniProtKB-KW"/>
</dbReference>
<dbReference type="AlphaFoldDB" id="A0A839IKU9"/>
<comment type="subunit">
    <text evidence="11">DNA polymerase III contains a core (composed of alpha, epsilon and theta chains) that associates with a tau subunit. This core dimerizes to form the POLIII' complex. PolIII' associates with the gamma complex (composed of gamma, delta, delta', psi and chi chains) and with the beta chain to form the complete DNA polymerase III complex.</text>
</comment>
<evidence type="ECO:0000313" key="17">
    <source>
        <dbReference type="EMBL" id="MBB1486003.1"/>
    </source>
</evidence>
<dbReference type="GO" id="GO:0006260">
    <property type="term" value="P:DNA replication"/>
    <property type="evidence" value="ECO:0007669"/>
    <property type="project" value="InterPro"/>
</dbReference>
<dbReference type="Proteomes" id="UP000565262">
    <property type="component" value="Unassembled WGS sequence"/>
</dbReference>
<evidence type="ECO:0000259" key="16">
    <source>
        <dbReference type="PROSITE" id="PS50164"/>
    </source>
</evidence>
<dbReference type="InterPro" id="IPR035901">
    <property type="entry name" value="GIY-YIG_endonuc_sf"/>
</dbReference>
<dbReference type="EC" id="2.7.7.7" evidence="1"/>
<keyword evidence="9" id="KW-0742">SOS response</keyword>
<organism evidence="17 18">
    <name type="scientific">Oceanospirillum sediminis</name>
    <dbReference type="NCBI Taxonomy" id="2760088"/>
    <lineage>
        <taxon>Bacteria</taxon>
        <taxon>Pseudomonadati</taxon>
        <taxon>Pseudomonadota</taxon>
        <taxon>Gammaproteobacteria</taxon>
        <taxon>Oceanospirillales</taxon>
        <taxon>Oceanospirillaceae</taxon>
        <taxon>Oceanospirillum</taxon>
    </lineage>
</organism>
<evidence type="ECO:0000256" key="3">
    <source>
        <dbReference type="ARBA" id="ARBA00022763"/>
    </source>
</evidence>
<evidence type="ECO:0000256" key="14">
    <source>
        <dbReference type="ARBA" id="ARBA00042732"/>
    </source>
</evidence>
<evidence type="ECO:0000313" key="18">
    <source>
        <dbReference type="Proteomes" id="UP000565262"/>
    </source>
</evidence>
<dbReference type="SMART" id="SM00479">
    <property type="entry name" value="EXOIII"/>
    <property type="match status" value="1"/>
</dbReference>
<evidence type="ECO:0000256" key="2">
    <source>
        <dbReference type="ARBA" id="ARBA00022722"/>
    </source>
</evidence>
<dbReference type="PROSITE" id="PS50164">
    <property type="entry name" value="GIY_YIG"/>
    <property type="match status" value="1"/>
</dbReference>
<dbReference type="PANTHER" id="PTHR30562:SF10">
    <property type="entry name" value="EXCINUCLEASE CHO"/>
    <property type="match status" value="1"/>
</dbReference>
<keyword evidence="5" id="KW-0378">Hydrolase</keyword>
<gene>
    <name evidence="17" type="ORF">H4O21_05205</name>
</gene>
<name>A0A839IKU9_9GAMM</name>
<dbReference type="GO" id="GO:0006289">
    <property type="term" value="P:nucleotide-excision repair"/>
    <property type="evidence" value="ECO:0007669"/>
    <property type="project" value="InterPro"/>
</dbReference>
<dbReference type="FunFam" id="3.30.420.10:FF:000045">
    <property type="entry name" value="3'-5' exonuclease DinG"/>
    <property type="match status" value="1"/>
</dbReference>
<dbReference type="CDD" id="cd10434">
    <property type="entry name" value="GIY-YIG_UvrC_Cho"/>
    <property type="match status" value="1"/>
</dbReference>
<dbReference type="PANTHER" id="PTHR30562">
    <property type="entry name" value="UVRC/OXIDOREDUCTASE"/>
    <property type="match status" value="1"/>
</dbReference>
<dbReference type="EMBL" id="JACJFM010000004">
    <property type="protein sequence ID" value="MBB1486003.1"/>
    <property type="molecule type" value="Genomic_DNA"/>
</dbReference>
<keyword evidence="6" id="KW-0269">Exonuclease</keyword>